<evidence type="ECO:0000313" key="2">
    <source>
        <dbReference type="Proteomes" id="UP000294650"/>
    </source>
</evidence>
<proteinExistence type="predicted"/>
<accession>A0A4R3NAI0</accession>
<protein>
    <recommendedName>
        <fullName evidence="3">Tetratricopeptide repeat protein</fullName>
    </recommendedName>
</protein>
<sequence>MRVKSIPFNMKWNVDDELRERPVSSEEMVEGLNFLMDCLNIDSLSIQTRAKIIGWIGVYARIAKDYHLSTDYLKQAIKLYEDLGDARGAFVQKLRLACTWHWKGKIREAGHLFHQLLQEVEQNEKLDGYRDFLYQHYGKFQLDRGKPELAMNYFREALHIREGKGDQELIETTKKCLHKCREKLRHTEIL</sequence>
<dbReference type="SUPFAM" id="SSF48452">
    <property type="entry name" value="TPR-like"/>
    <property type="match status" value="1"/>
</dbReference>
<keyword evidence="2" id="KW-1185">Reference proteome</keyword>
<dbReference type="InterPro" id="IPR011990">
    <property type="entry name" value="TPR-like_helical_dom_sf"/>
</dbReference>
<reference evidence="1 2" key="1">
    <citation type="submission" date="2019-03" db="EMBL/GenBank/DDBJ databases">
        <title>Genomic Encyclopedia of Type Strains, Phase IV (KMG-IV): sequencing the most valuable type-strain genomes for metagenomic binning, comparative biology and taxonomic classification.</title>
        <authorList>
            <person name="Goeker M."/>
        </authorList>
    </citation>
    <scope>NUCLEOTIDE SEQUENCE [LARGE SCALE GENOMIC DNA]</scope>
    <source>
        <strain evidence="1 2">DSM 25894</strain>
    </source>
</reference>
<dbReference type="AlphaFoldDB" id="A0A4R3NAI0"/>
<dbReference type="Gene3D" id="1.25.40.10">
    <property type="entry name" value="Tetratricopeptide repeat domain"/>
    <property type="match status" value="1"/>
</dbReference>
<organism evidence="1 2">
    <name type="scientific">Melghiribacillus thermohalophilus</name>
    <dbReference type="NCBI Taxonomy" id="1324956"/>
    <lineage>
        <taxon>Bacteria</taxon>
        <taxon>Bacillati</taxon>
        <taxon>Bacillota</taxon>
        <taxon>Bacilli</taxon>
        <taxon>Bacillales</taxon>
        <taxon>Bacillaceae</taxon>
        <taxon>Melghiribacillus</taxon>
    </lineage>
</organism>
<gene>
    <name evidence="1" type="ORF">EDD68_103209</name>
</gene>
<name>A0A4R3NAI0_9BACI</name>
<evidence type="ECO:0000313" key="1">
    <source>
        <dbReference type="EMBL" id="TCT25654.1"/>
    </source>
</evidence>
<dbReference type="EMBL" id="SMAN01000003">
    <property type="protein sequence ID" value="TCT25654.1"/>
    <property type="molecule type" value="Genomic_DNA"/>
</dbReference>
<dbReference type="Proteomes" id="UP000294650">
    <property type="component" value="Unassembled WGS sequence"/>
</dbReference>
<comment type="caution">
    <text evidence="1">The sequence shown here is derived from an EMBL/GenBank/DDBJ whole genome shotgun (WGS) entry which is preliminary data.</text>
</comment>
<evidence type="ECO:0008006" key="3">
    <source>
        <dbReference type="Google" id="ProtNLM"/>
    </source>
</evidence>